<evidence type="ECO:0000313" key="4">
    <source>
        <dbReference type="EMBL" id="GFU48176.1"/>
    </source>
</evidence>
<evidence type="ECO:0000256" key="1">
    <source>
        <dbReference type="PROSITE-ProRule" id="PRU00047"/>
    </source>
</evidence>
<organism evidence="4 5">
    <name type="scientific">Nephila pilipes</name>
    <name type="common">Giant wood spider</name>
    <name type="synonym">Nephila maculata</name>
    <dbReference type="NCBI Taxonomy" id="299642"/>
    <lineage>
        <taxon>Eukaryota</taxon>
        <taxon>Metazoa</taxon>
        <taxon>Ecdysozoa</taxon>
        <taxon>Arthropoda</taxon>
        <taxon>Chelicerata</taxon>
        <taxon>Arachnida</taxon>
        <taxon>Araneae</taxon>
        <taxon>Araneomorphae</taxon>
        <taxon>Entelegynae</taxon>
        <taxon>Araneoidea</taxon>
        <taxon>Nephilidae</taxon>
        <taxon>Nephila</taxon>
    </lineage>
</organism>
<sequence>MAYLLKLKKDDMIEIARELGIEAQNNFTKVEIMNRIIQSESYEEEIVKAVMEGVLEEKREKMEECRQIREFELERMRLANITDRASVSSEDLAGQGVNRRVNLKDLVPKFDPKNADINLFFEIFERQAKKEKVAEERWVSQLIPLLPMEIVELVVKEPPEMGDNYPHIKNLLLHRFQLTPVALRDRFESHQRRPGTLWSDLVFDLRSYLDNWLAGMKVNDFVGLKELMLTEQLKKRAPIELVDHFIDSWDEFKEATILAEKLDHFETVKKVRRKQGATKTSDRKSFDKQPFESNNKLSHFVGKGKAFSSPKKDSCKDEVNQESSHFRRERMRERERQYERQIICYYCNEIGHIKPSCPKLRKNSFETIANLNVNFENEDPFKKFKVKMEINGVDRMCLRDSGSSIDVCARSWIQESDLLGEYVWLKSPLDDVCHCLPLAKIKIKTKGGEFYTKAAIKPDGRCDDPYLLGNRTAELINSSEQGIQLINDVVTRSVEKIHPTEVGKEIIARGQVDPPLKLVSPSQGKGEKKFKIPPFERRKETILAKINGSEFEVEQKKCKDFKVLWDKVRSGIDKVSGIYNGKLIRVTRTRQGEEIKQMCVPLKLRHEISNMSADEVEGDAEIPNPDKQCMKFDYRRLNE</sequence>
<keyword evidence="5" id="KW-1185">Reference proteome</keyword>
<evidence type="ECO:0000256" key="2">
    <source>
        <dbReference type="SAM" id="MobiDB-lite"/>
    </source>
</evidence>
<accession>A0A8X6QX14</accession>
<dbReference type="InterPro" id="IPR036875">
    <property type="entry name" value="Znf_CCHC_sf"/>
</dbReference>
<name>A0A8X6QX14_NEPPI</name>
<dbReference type="GO" id="GO:0008270">
    <property type="term" value="F:zinc ion binding"/>
    <property type="evidence" value="ECO:0007669"/>
    <property type="project" value="UniProtKB-KW"/>
</dbReference>
<feature type="region of interest" description="Disordered" evidence="2">
    <location>
        <begin position="274"/>
        <end position="295"/>
    </location>
</feature>
<dbReference type="PANTHER" id="PTHR46888">
    <property type="entry name" value="ZINC KNUCKLE DOMAINCONTAINING PROTEIN-RELATED"/>
    <property type="match status" value="1"/>
</dbReference>
<keyword evidence="1" id="KW-0479">Metal-binding</keyword>
<gene>
    <name evidence="4" type="primary">pol_3533</name>
    <name evidence="4" type="ORF">NPIL_35811</name>
</gene>
<dbReference type="EMBL" id="BMAW01037377">
    <property type="protein sequence ID" value="GFU48176.1"/>
    <property type="molecule type" value="Genomic_DNA"/>
</dbReference>
<reference evidence="4" key="1">
    <citation type="submission" date="2020-08" db="EMBL/GenBank/DDBJ databases">
        <title>Multicomponent nature underlies the extraordinary mechanical properties of spider dragline silk.</title>
        <authorList>
            <person name="Kono N."/>
            <person name="Nakamura H."/>
            <person name="Mori M."/>
            <person name="Yoshida Y."/>
            <person name="Ohtoshi R."/>
            <person name="Malay A.D."/>
            <person name="Moran D.A.P."/>
            <person name="Tomita M."/>
            <person name="Numata K."/>
            <person name="Arakawa K."/>
        </authorList>
    </citation>
    <scope>NUCLEOTIDE SEQUENCE</scope>
</reference>
<feature type="non-terminal residue" evidence="4">
    <location>
        <position position="639"/>
    </location>
</feature>
<dbReference type="PANTHER" id="PTHR46888:SF1">
    <property type="entry name" value="RIBONUCLEASE H"/>
    <property type="match status" value="1"/>
</dbReference>
<dbReference type="Gene3D" id="4.10.60.10">
    <property type="entry name" value="Zinc finger, CCHC-type"/>
    <property type="match status" value="1"/>
</dbReference>
<protein>
    <submittedName>
        <fullName evidence="4">Retrovirus-related Pol polyprotein from transposon 297</fullName>
    </submittedName>
</protein>
<dbReference type="Pfam" id="PF00098">
    <property type="entry name" value="zf-CCHC"/>
    <property type="match status" value="1"/>
</dbReference>
<evidence type="ECO:0000259" key="3">
    <source>
        <dbReference type="PROSITE" id="PS50158"/>
    </source>
</evidence>
<keyword evidence="1" id="KW-0863">Zinc-finger</keyword>
<comment type="caution">
    <text evidence="4">The sequence shown here is derived from an EMBL/GenBank/DDBJ whole genome shotgun (WGS) entry which is preliminary data.</text>
</comment>
<evidence type="ECO:0000313" key="5">
    <source>
        <dbReference type="Proteomes" id="UP000887013"/>
    </source>
</evidence>
<dbReference type="OrthoDB" id="1107037at2759"/>
<proteinExistence type="predicted"/>
<keyword evidence="1" id="KW-0862">Zinc</keyword>
<feature type="compositionally biased region" description="Basic and acidic residues" evidence="2">
    <location>
        <begin position="280"/>
        <end position="290"/>
    </location>
</feature>
<dbReference type="Proteomes" id="UP000887013">
    <property type="component" value="Unassembled WGS sequence"/>
</dbReference>
<dbReference type="AlphaFoldDB" id="A0A8X6QX14"/>
<feature type="domain" description="CCHC-type" evidence="3">
    <location>
        <begin position="344"/>
        <end position="359"/>
    </location>
</feature>
<dbReference type="PROSITE" id="PS50158">
    <property type="entry name" value="ZF_CCHC"/>
    <property type="match status" value="1"/>
</dbReference>
<dbReference type="SUPFAM" id="SSF57756">
    <property type="entry name" value="Retrovirus zinc finger-like domains"/>
    <property type="match status" value="1"/>
</dbReference>
<dbReference type="GO" id="GO:0003676">
    <property type="term" value="F:nucleic acid binding"/>
    <property type="evidence" value="ECO:0007669"/>
    <property type="project" value="InterPro"/>
</dbReference>
<dbReference type="SMART" id="SM00343">
    <property type="entry name" value="ZnF_C2HC"/>
    <property type="match status" value="1"/>
</dbReference>
<dbReference type="InterPro" id="IPR001878">
    <property type="entry name" value="Znf_CCHC"/>
</dbReference>